<dbReference type="EMBL" id="KZ613475">
    <property type="protein sequence ID" value="PMD23170.1"/>
    <property type="molecule type" value="Genomic_DNA"/>
</dbReference>
<keyword evidence="2" id="KW-1185">Reference proteome</keyword>
<organism evidence="1 2">
    <name type="scientific">Hyaloscypha hepaticicola</name>
    <dbReference type="NCBI Taxonomy" id="2082293"/>
    <lineage>
        <taxon>Eukaryota</taxon>
        <taxon>Fungi</taxon>
        <taxon>Dikarya</taxon>
        <taxon>Ascomycota</taxon>
        <taxon>Pezizomycotina</taxon>
        <taxon>Leotiomycetes</taxon>
        <taxon>Helotiales</taxon>
        <taxon>Hyaloscyphaceae</taxon>
        <taxon>Hyaloscypha</taxon>
    </lineage>
</organism>
<evidence type="ECO:0008006" key="3">
    <source>
        <dbReference type="Google" id="ProtNLM"/>
    </source>
</evidence>
<reference evidence="1 2" key="1">
    <citation type="submission" date="2016-05" db="EMBL/GenBank/DDBJ databases">
        <title>A degradative enzymes factory behind the ericoid mycorrhizal symbiosis.</title>
        <authorList>
            <consortium name="DOE Joint Genome Institute"/>
            <person name="Martino E."/>
            <person name="Morin E."/>
            <person name="Grelet G."/>
            <person name="Kuo A."/>
            <person name="Kohler A."/>
            <person name="Daghino S."/>
            <person name="Barry K."/>
            <person name="Choi C."/>
            <person name="Cichocki N."/>
            <person name="Clum A."/>
            <person name="Copeland A."/>
            <person name="Hainaut M."/>
            <person name="Haridas S."/>
            <person name="Labutti K."/>
            <person name="Lindquist E."/>
            <person name="Lipzen A."/>
            <person name="Khouja H.-R."/>
            <person name="Murat C."/>
            <person name="Ohm R."/>
            <person name="Olson A."/>
            <person name="Spatafora J."/>
            <person name="Veneault-Fourrey C."/>
            <person name="Henrissat B."/>
            <person name="Grigoriev I."/>
            <person name="Martin F."/>
            <person name="Perotto S."/>
        </authorList>
    </citation>
    <scope>NUCLEOTIDE SEQUENCE [LARGE SCALE GENOMIC DNA]</scope>
    <source>
        <strain evidence="1 2">UAMH 7357</strain>
    </source>
</reference>
<dbReference type="AlphaFoldDB" id="A0A2J6QA70"/>
<name>A0A2J6QA70_9HELO</name>
<protein>
    <recommendedName>
        <fullName evidence="3">Alpha/beta-hydrolase</fullName>
    </recommendedName>
</protein>
<evidence type="ECO:0000313" key="2">
    <source>
        <dbReference type="Proteomes" id="UP000235672"/>
    </source>
</evidence>
<proteinExistence type="predicted"/>
<dbReference type="OrthoDB" id="190201at2759"/>
<dbReference type="Gene3D" id="3.40.50.1820">
    <property type="entry name" value="alpha/beta hydrolase"/>
    <property type="match status" value="1"/>
</dbReference>
<dbReference type="Proteomes" id="UP000235672">
    <property type="component" value="Unassembled WGS sequence"/>
</dbReference>
<dbReference type="InterPro" id="IPR029058">
    <property type="entry name" value="AB_hydrolase_fold"/>
</dbReference>
<feature type="non-terminal residue" evidence="1">
    <location>
        <position position="1"/>
    </location>
</feature>
<evidence type="ECO:0000313" key="1">
    <source>
        <dbReference type="EMBL" id="PMD23170.1"/>
    </source>
</evidence>
<sequence>EVSYPTFSFDRLGNGMSDHPNSITVVQCPAQAATIHELVKLARAGASPFPRQFRNLIFVGSSLGSIVGNVVNVQYPDDFNSTILCSFSKFWANAVPGFTATAELLPAVLTDSTRYGFLNGDLGYLIANSLSGVEYLLYYGPDQYYDPSFIALDYAARGTITIGEAITGALGISVAEEYTDSVLVLNGNQDGQSLFSRSFISFSRVL</sequence>
<accession>A0A2J6QA70</accession>
<gene>
    <name evidence="1" type="ORF">NA56DRAFT_568835</name>
</gene>
<dbReference type="SUPFAM" id="SSF53474">
    <property type="entry name" value="alpha/beta-Hydrolases"/>
    <property type="match status" value="1"/>
</dbReference>